<comment type="caution">
    <text evidence="4">The sequence shown here is derived from an EMBL/GenBank/DDBJ whole genome shotgun (WGS) entry which is preliminary data.</text>
</comment>
<evidence type="ECO:0000259" key="3">
    <source>
        <dbReference type="Pfam" id="PF16220"/>
    </source>
</evidence>
<dbReference type="PIRSF" id="PIRSF018266">
    <property type="entry name" value="FecR"/>
    <property type="match status" value="1"/>
</dbReference>
<evidence type="ECO:0000256" key="1">
    <source>
        <dbReference type="SAM" id="Phobius"/>
    </source>
</evidence>
<keyword evidence="1" id="KW-1133">Transmembrane helix</keyword>
<feature type="domain" description="FecR N-terminal" evidence="3">
    <location>
        <begin position="16"/>
        <end position="54"/>
    </location>
</feature>
<organism evidence="4 5">
    <name type="scientific">Microbulbifer halophilus</name>
    <dbReference type="NCBI Taxonomy" id="453963"/>
    <lineage>
        <taxon>Bacteria</taxon>
        <taxon>Pseudomonadati</taxon>
        <taxon>Pseudomonadota</taxon>
        <taxon>Gammaproteobacteria</taxon>
        <taxon>Cellvibrionales</taxon>
        <taxon>Microbulbiferaceae</taxon>
        <taxon>Microbulbifer</taxon>
    </lineage>
</organism>
<keyword evidence="1" id="KW-0812">Transmembrane</keyword>
<dbReference type="InterPro" id="IPR006860">
    <property type="entry name" value="FecR"/>
</dbReference>
<feature type="transmembrane region" description="Helical" evidence="1">
    <location>
        <begin position="83"/>
        <end position="100"/>
    </location>
</feature>
<reference evidence="5" key="1">
    <citation type="journal article" date="2019" name="Int. J. Syst. Evol. Microbiol.">
        <title>The Global Catalogue of Microorganisms (GCM) 10K type strain sequencing project: providing services to taxonomists for standard genome sequencing and annotation.</title>
        <authorList>
            <consortium name="The Broad Institute Genomics Platform"/>
            <consortium name="The Broad Institute Genome Sequencing Center for Infectious Disease"/>
            <person name="Wu L."/>
            <person name="Ma J."/>
        </authorList>
    </citation>
    <scope>NUCLEOTIDE SEQUENCE [LARGE SCALE GENOMIC DNA]</scope>
    <source>
        <strain evidence="5">KCTC 12848</strain>
    </source>
</reference>
<name>A0ABW5EAR8_9GAMM</name>
<evidence type="ECO:0000313" key="5">
    <source>
        <dbReference type="Proteomes" id="UP001597425"/>
    </source>
</evidence>
<sequence length="322" mass="35817">MNKIDTIQTATDPYTEAAEWVERLSEGPLDGAEKRRLQQWLRSGGHRELFERMLATWGDPALAAAAGAIEAPTPKRSRRPLRAAGMAAAACLLCALAWFGQERFFPPDAAEPLAYESAIAEEKSVALEDGSEVSMEADTAVDVQYLSGARHIRLHRGAAYFAVARDRRRPFTVVAGTTRVEALGTEFSVDRIARGVDVRVHEGTVRVRRESMPQPRILTAGQQLRLHGDGRIDVRDFTPSRRGAWRSGWMDIDDESLHYLVEHLSRYSRRPIALNDPALRSLRIAGRFDLRDTGATLGLLGELYPLEVSHRDGRIVISARTP</sequence>
<dbReference type="EMBL" id="JBHUJD010000007">
    <property type="protein sequence ID" value="MFD2310168.1"/>
    <property type="molecule type" value="Genomic_DNA"/>
</dbReference>
<dbReference type="PANTHER" id="PTHR30273:SF2">
    <property type="entry name" value="PROTEIN FECR"/>
    <property type="match status" value="1"/>
</dbReference>
<dbReference type="InterPro" id="IPR032623">
    <property type="entry name" value="FecR_N"/>
</dbReference>
<feature type="domain" description="FecR protein" evidence="2">
    <location>
        <begin position="117"/>
        <end position="206"/>
    </location>
</feature>
<dbReference type="Gene3D" id="3.55.50.30">
    <property type="match status" value="1"/>
</dbReference>
<dbReference type="Pfam" id="PF04773">
    <property type="entry name" value="FecR"/>
    <property type="match status" value="1"/>
</dbReference>
<evidence type="ECO:0000313" key="4">
    <source>
        <dbReference type="EMBL" id="MFD2310168.1"/>
    </source>
</evidence>
<dbReference type="Gene3D" id="2.60.120.1440">
    <property type="match status" value="1"/>
</dbReference>
<dbReference type="RefSeq" id="WP_265721443.1">
    <property type="nucleotide sequence ID" value="NZ_JAPIVK010000011.1"/>
</dbReference>
<gene>
    <name evidence="4" type="ORF">ACFSKX_07025</name>
</gene>
<proteinExistence type="predicted"/>
<protein>
    <submittedName>
        <fullName evidence="4">FecR family protein</fullName>
    </submittedName>
</protein>
<evidence type="ECO:0000259" key="2">
    <source>
        <dbReference type="Pfam" id="PF04773"/>
    </source>
</evidence>
<dbReference type="InterPro" id="IPR012373">
    <property type="entry name" value="Ferrdict_sens_TM"/>
</dbReference>
<dbReference type="Pfam" id="PF16220">
    <property type="entry name" value="DUF4880"/>
    <property type="match status" value="1"/>
</dbReference>
<dbReference type="PANTHER" id="PTHR30273">
    <property type="entry name" value="PERIPLASMIC SIGNAL SENSOR AND SIGMA FACTOR ACTIVATOR FECR-RELATED"/>
    <property type="match status" value="1"/>
</dbReference>
<keyword evidence="1" id="KW-0472">Membrane</keyword>
<accession>A0ABW5EAR8</accession>
<keyword evidence="5" id="KW-1185">Reference proteome</keyword>
<dbReference type="Proteomes" id="UP001597425">
    <property type="component" value="Unassembled WGS sequence"/>
</dbReference>